<dbReference type="OrthoDB" id="407343at2759"/>
<dbReference type="GeneID" id="14907317"/>
<sequence length="357" mass="42663">MKLPFLAQNKIFFFLFDEQINIKLINSLFYYKFSEVLEFEMVNLDNKFIKNTMSFLSFKDSYVSYKTQKFNNIKGIRMDRIINAELLPNIKSNIIYLFYYIFYFLFLDQSIQLQFTYKFSSNFNTRKKDQIYSCKYQFDAIETNKNRIIWAFKEECKVFNIISEKFYILKQIKKKHNYDQQKQTFVQAITPIKVGDNIQIAINYYNLGGMIDLDSITWKEPIFQHIPKIPIDIDSSLIHLYDENRICEIEQIYSGWILYNYFHNNQKCRLDFFEPQLTLKETRCAGVDVITSKLIFQAKNPGVVSKSYENFGINIKVLDNKQEAICQARKLGLFQDLQNEIQLRIGDYFIFYISKGE</sequence>
<evidence type="ECO:0000313" key="2">
    <source>
        <dbReference type="Proteomes" id="UP000008983"/>
    </source>
</evidence>
<dbReference type="Proteomes" id="UP000008983">
    <property type="component" value="Unassembled WGS sequence"/>
</dbReference>
<keyword evidence="2" id="KW-1185">Reference proteome</keyword>
<organism evidence="1 2">
    <name type="scientific">Ichthyophthirius multifiliis</name>
    <name type="common">White spot disease agent</name>
    <name type="synonym">Ich</name>
    <dbReference type="NCBI Taxonomy" id="5932"/>
    <lineage>
        <taxon>Eukaryota</taxon>
        <taxon>Sar</taxon>
        <taxon>Alveolata</taxon>
        <taxon>Ciliophora</taxon>
        <taxon>Intramacronucleata</taxon>
        <taxon>Oligohymenophorea</taxon>
        <taxon>Hymenostomatida</taxon>
        <taxon>Ophryoglenina</taxon>
        <taxon>Ichthyophthirius</taxon>
    </lineage>
</organism>
<evidence type="ECO:0000313" key="1">
    <source>
        <dbReference type="EMBL" id="EGR31188.1"/>
    </source>
</evidence>
<protein>
    <submittedName>
        <fullName evidence="1">Uncharacterized protein</fullName>
    </submittedName>
</protein>
<accession>G0QUB6</accession>
<dbReference type="EMBL" id="GL983907">
    <property type="protein sequence ID" value="EGR31188.1"/>
    <property type="molecule type" value="Genomic_DNA"/>
</dbReference>
<dbReference type="RefSeq" id="XP_004034674.1">
    <property type="nucleotide sequence ID" value="XM_004034626.1"/>
</dbReference>
<gene>
    <name evidence="1" type="ORF">IMG5_116140</name>
</gene>
<dbReference type="eggNOG" id="ENOG502S54C">
    <property type="taxonomic scope" value="Eukaryota"/>
</dbReference>
<dbReference type="OMA" id="INCRCAG"/>
<name>G0QUB6_ICHMU</name>
<dbReference type="InParanoid" id="G0QUB6"/>
<dbReference type="AlphaFoldDB" id="G0QUB6"/>
<proteinExistence type="predicted"/>
<reference evidence="1 2" key="1">
    <citation type="submission" date="2011-07" db="EMBL/GenBank/DDBJ databases">
        <authorList>
            <person name="Coyne R."/>
            <person name="Brami D."/>
            <person name="Johnson J."/>
            <person name="Hostetler J."/>
            <person name="Hannick L."/>
            <person name="Clark T."/>
            <person name="Cassidy-Hanley D."/>
            <person name="Inman J."/>
        </authorList>
    </citation>
    <scope>NUCLEOTIDE SEQUENCE [LARGE SCALE GENOMIC DNA]</scope>
    <source>
        <strain evidence="1 2">G5</strain>
    </source>
</reference>